<dbReference type="FunFam" id="2.60.40.1120:FF:000003">
    <property type="entry name" value="Outer membrane protein Omp121"/>
    <property type="match status" value="1"/>
</dbReference>
<dbReference type="InterPro" id="IPR037066">
    <property type="entry name" value="Plug_dom_sf"/>
</dbReference>
<feature type="signal peptide" evidence="10">
    <location>
        <begin position="1"/>
        <end position="20"/>
    </location>
</feature>
<keyword evidence="6 8" id="KW-0472">Membrane</keyword>
<evidence type="ECO:0000256" key="4">
    <source>
        <dbReference type="ARBA" id="ARBA00022692"/>
    </source>
</evidence>
<dbReference type="InterPro" id="IPR012910">
    <property type="entry name" value="Plug_dom"/>
</dbReference>
<dbReference type="GeneID" id="82148947"/>
<reference evidence="13 14" key="1">
    <citation type="submission" date="2019-02" db="EMBL/GenBank/DDBJ databases">
        <title>Isolation and identification of novel species under the genus Muribaculum.</title>
        <authorList>
            <person name="Miyake S."/>
            <person name="Ding Y."/>
            <person name="Low A."/>
            <person name="Soh M."/>
            <person name="Seedorf H."/>
        </authorList>
    </citation>
    <scope>NUCLEOTIDE SEQUENCE [LARGE SCALE GENOMIC DNA]</scope>
    <source>
        <strain evidence="13 14">TLL-A3</strain>
    </source>
</reference>
<evidence type="ECO:0000256" key="10">
    <source>
        <dbReference type="SAM" id="SignalP"/>
    </source>
</evidence>
<dbReference type="InterPro" id="IPR023996">
    <property type="entry name" value="TonB-dep_OMP_SusC/RagA"/>
</dbReference>
<keyword evidence="4 8" id="KW-0812">Transmembrane</keyword>
<dbReference type="Gene3D" id="2.170.130.10">
    <property type="entry name" value="TonB-dependent receptor, plug domain"/>
    <property type="match status" value="1"/>
</dbReference>
<evidence type="ECO:0000256" key="7">
    <source>
        <dbReference type="ARBA" id="ARBA00023237"/>
    </source>
</evidence>
<evidence type="ECO:0000256" key="6">
    <source>
        <dbReference type="ARBA" id="ARBA00023136"/>
    </source>
</evidence>
<dbReference type="PROSITE" id="PS52016">
    <property type="entry name" value="TONB_DEPENDENT_REC_3"/>
    <property type="match status" value="1"/>
</dbReference>
<dbReference type="AlphaFoldDB" id="A0A4Z0VCI0"/>
<gene>
    <name evidence="13" type="ORF">EZ315_04020</name>
</gene>
<dbReference type="SUPFAM" id="SSF56935">
    <property type="entry name" value="Porins"/>
    <property type="match status" value="1"/>
</dbReference>
<dbReference type="InterPro" id="IPR036942">
    <property type="entry name" value="Beta-barrel_TonB_sf"/>
</dbReference>
<feature type="domain" description="TonB-dependent receptor plug" evidence="12">
    <location>
        <begin position="114"/>
        <end position="220"/>
    </location>
</feature>
<comment type="caution">
    <text evidence="13">The sequence shown here is derived from an EMBL/GenBank/DDBJ whole genome shotgun (WGS) entry which is preliminary data.</text>
</comment>
<dbReference type="EMBL" id="SJSA01000001">
    <property type="protein sequence ID" value="TGG40990.1"/>
    <property type="molecule type" value="Genomic_DNA"/>
</dbReference>
<evidence type="ECO:0000256" key="2">
    <source>
        <dbReference type="ARBA" id="ARBA00022448"/>
    </source>
</evidence>
<keyword evidence="5 9" id="KW-0798">TonB box</keyword>
<keyword evidence="2 8" id="KW-0813">Transport</keyword>
<evidence type="ECO:0000256" key="1">
    <source>
        <dbReference type="ARBA" id="ARBA00004571"/>
    </source>
</evidence>
<dbReference type="Pfam" id="PF07715">
    <property type="entry name" value="Plug"/>
    <property type="match status" value="1"/>
</dbReference>
<dbReference type="Gene3D" id="2.40.170.20">
    <property type="entry name" value="TonB-dependent receptor, beta-barrel domain"/>
    <property type="match status" value="1"/>
</dbReference>
<evidence type="ECO:0000256" key="5">
    <source>
        <dbReference type="ARBA" id="ARBA00023077"/>
    </source>
</evidence>
<evidence type="ECO:0000256" key="9">
    <source>
        <dbReference type="RuleBase" id="RU003357"/>
    </source>
</evidence>
<dbReference type="Proteomes" id="UP000297635">
    <property type="component" value="Unassembled WGS sequence"/>
</dbReference>
<dbReference type="NCBIfam" id="TIGR04056">
    <property type="entry name" value="OMP_RagA_SusC"/>
    <property type="match status" value="1"/>
</dbReference>
<dbReference type="Pfam" id="PF13715">
    <property type="entry name" value="CarbopepD_reg_2"/>
    <property type="match status" value="1"/>
</dbReference>
<evidence type="ECO:0000313" key="14">
    <source>
        <dbReference type="Proteomes" id="UP000297635"/>
    </source>
</evidence>
<feature type="domain" description="TonB-dependent receptor-like beta-barrel" evidence="11">
    <location>
        <begin position="391"/>
        <end position="773"/>
    </location>
</feature>
<dbReference type="NCBIfam" id="TIGR04057">
    <property type="entry name" value="SusC_RagA_signa"/>
    <property type="match status" value="1"/>
</dbReference>
<organism evidence="13 14">
    <name type="scientific">Duncaniella freteri</name>
    <dbReference type="NCBI Taxonomy" id="2530391"/>
    <lineage>
        <taxon>Bacteria</taxon>
        <taxon>Pseudomonadati</taxon>
        <taxon>Bacteroidota</taxon>
        <taxon>Bacteroidia</taxon>
        <taxon>Bacteroidales</taxon>
        <taxon>Muribaculaceae</taxon>
        <taxon>Duncaniella</taxon>
    </lineage>
</organism>
<sequence>MHWKAMLLLLVLCVGLPARAQNITVNGVVEDSAGEPMIGATVLVDGSKDGVATDFDGKFTIKCSPKARLQVSYIGYKTQTIDVNGQTEIKVVLLEDSEALEEVVVIGYGGTRARRDLTGSVGSVSGVKLAAVPVTSAAVALQGKVAGVQVTTVDGQPGADINIRVRGATSVTQSNDPLYIVDGFQTDNINDIPPSDIQSIDILKDASLTAIYGAKGGNGVVIVTTKSAAEGKTQVNFNAQGSISHISKKMDLMGAYDFVNYQWDYATGHSTRNSQTRKFRYNFGNPQDMDLYRQAPSHDWQDEVMGNNPFSYSTNLSIGGGNDKTRYNISITQSDDRGVIMGSGVRRTNIHTKLQTKILPNLTLQYNPKMSYRRDEGAGGDNIGSGGIIDVLRYRPTNGIREFGAFWDENTVDPDQEAIFQYTNPVADIQTNVRKKHAYTFVNQAALEWKPISGLNLRTEGVYSIQFKDDKRFWGRLTSEGKKYNSKPVAQIEKLQTNSYTWTTTASYDWTLNDKHNFYALAGFELYHKQTEKTTQKNRYFPDNITADKALDNMSLGTPYQSSSERGTAIRTTSYFGQLNYNFDHKYLLSATFRADGSSMFAHGHQWGYFPSVSAAWVLSEENFLKDAEWLNELKFRAAIGKAGNNNIDADMWRYLYTTKTEGGPAFGEVTPDGELWYGPADYLPNPELKWETTLTRNFAFDIALFNNRLRITPEYYWNTTSDLIYKADILSTVGYQWQYRNIGQVTNRGFELSVNGDILRGKDYVLSANFNLGANKMKVDKLNGDAMYLYDTHKRSKDGGYNYRLEVGGEVGLIYGFQYDGLYSVDEFNYNVANSKYEPKLDENGKQIPVNMDNIFKDSQSGKATLPGKPKFKDQNGDGIIDDDDRVVIGRTTPKLQGGFGLSGQYKNFDFTANFTYFLDFDVYNATSMYLSSSIDNENKFYNVLGKYTDRWRYADGAECYYGNYWILGAHEHYLAMNEGQTNWNPMDWNKDITASCFVEDGSFMRCTDITLGYTMPQNLINKAGMSKCRFYASVTNPFIITNYSGFDPEVDIQSGLTPSFDMNRYPRSRSYVLGINLSF</sequence>
<protein>
    <submittedName>
        <fullName evidence="13">TonB-dependent receptor</fullName>
    </submittedName>
</protein>
<dbReference type="InterPro" id="IPR039426">
    <property type="entry name" value="TonB-dep_rcpt-like"/>
</dbReference>
<keyword evidence="14" id="KW-1185">Reference proteome</keyword>
<evidence type="ECO:0000256" key="8">
    <source>
        <dbReference type="PROSITE-ProRule" id="PRU01360"/>
    </source>
</evidence>
<keyword evidence="10" id="KW-0732">Signal</keyword>
<keyword evidence="7 8" id="KW-0998">Cell outer membrane</keyword>
<dbReference type="Pfam" id="PF00593">
    <property type="entry name" value="TonB_dep_Rec_b-barrel"/>
    <property type="match status" value="1"/>
</dbReference>
<dbReference type="RefSeq" id="WP_135471901.1">
    <property type="nucleotide sequence ID" value="NZ_CASJDB010000002.1"/>
</dbReference>
<dbReference type="InterPro" id="IPR000531">
    <property type="entry name" value="Beta-barrel_TonB"/>
</dbReference>
<keyword evidence="3 8" id="KW-1134">Transmembrane beta strand</keyword>
<comment type="similarity">
    <text evidence="8 9">Belongs to the TonB-dependent receptor family.</text>
</comment>
<dbReference type="SUPFAM" id="SSF49464">
    <property type="entry name" value="Carboxypeptidase regulatory domain-like"/>
    <property type="match status" value="1"/>
</dbReference>
<dbReference type="InterPro" id="IPR008969">
    <property type="entry name" value="CarboxyPept-like_regulatory"/>
</dbReference>
<evidence type="ECO:0000313" key="13">
    <source>
        <dbReference type="EMBL" id="TGG40990.1"/>
    </source>
</evidence>
<comment type="subcellular location">
    <subcellularLocation>
        <location evidence="1 8">Cell outer membrane</location>
        <topology evidence="1 8">Multi-pass membrane protein</topology>
    </subcellularLocation>
</comment>
<dbReference type="GO" id="GO:0009279">
    <property type="term" value="C:cell outer membrane"/>
    <property type="evidence" value="ECO:0007669"/>
    <property type="project" value="UniProtKB-SubCell"/>
</dbReference>
<dbReference type="Gene3D" id="2.60.40.1120">
    <property type="entry name" value="Carboxypeptidase-like, regulatory domain"/>
    <property type="match status" value="1"/>
</dbReference>
<dbReference type="InterPro" id="IPR023997">
    <property type="entry name" value="TonB-dep_OMP_SusC/RagA_CS"/>
</dbReference>
<name>A0A4Z0VCI0_9BACT</name>
<accession>A0A4Z0VCI0</accession>
<evidence type="ECO:0000259" key="11">
    <source>
        <dbReference type="Pfam" id="PF00593"/>
    </source>
</evidence>
<evidence type="ECO:0000259" key="12">
    <source>
        <dbReference type="Pfam" id="PF07715"/>
    </source>
</evidence>
<evidence type="ECO:0000256" key="3">
    <source>
        <dbReference type="ARBA" id="ARBA00022452"/>
    </source>
</evidence>
<keyword evidence="13" id="KW-0675">Receptor</keyword>
<feature type="chain" id="PRO_5021477350" evidence="10">
    <location>
        <begin position="21"/>
        <end position="1081"/>
    </location>
</feature>
<proteinExistence type="inferred from homology"/>